<feature type="region of interest" description="Disordered" evidence="12">
    <location>
        <begin position="153"/>
        <end position="265"/>
    </location>
</feature>
<keyword evidence="4 11" id="KW-0645">Protease</keyword>
<evidence type="ECO:0000256" key="7">
    <source>
        <dbReference type="ARBA" id="ARBA00022801"/>
    </source>
</evidence>
<dbReference type="InterPro" id="IPR036852">
    <property type="entry name" value="Peptidase_S8/S53_dom_sf"/>
</dbReference>
<evidence type="ECO:0000256" key="1">
    <source>
        <dbReference type="ARBA" id="ARBA00004162"/>
    </source>
</evidence>
<feature type="active site" description="Charge relay system" evidence="11">
    <location>
        <position position="109"/>
    </location>
</feature>
<dbReference type="EMBL" id="PEDF01000204">
    <property type="protein sequence ID" value="RFZ32834.1"/>
    <property type="molecule type" value="Genomic_DNA"/>
</dbReference>
<evidence type="ECO:0000256" key="6">
    <source>
        <dbReference type="ARBA" id="ARBA00022729"/>
    </source>
</evidence>
<organism evidence="16 17">
    <name type="scientific">Mycobacterium marinum</name>
    <dbReference type="NCBI Taxonomy" id="1781"/>
    <lineage>
        <taxon>Bacteria</taxon>
        <taxon>Bacillati</taxon>
        <taxon>Actinomycetota</taxon>
        <taxon>Actinomycetes</taxon>
        <taxon>Mycobacteriales</taxon>
        <taxon>Mycobacteriaceae</taxon>
        <taxon>Mycobacterium</taxon>
        <taxon>Mycobacterium ulcerans group</taxon>
    </lineage>
</organism>
<dbReference type="PRINTS" id="PR00723">
    <property type="entry name" value="SUBTILISIN"/>
</dbReference>
<evidence type="ECO:0000256" key="14">
    <source>
        <dbReference type="SAM" id="SignalP"/>
    </source>
</evidence>
<dbReference type="GO" id="GO:0005886">
    <property type="term" value="C:plasma membrane"/>
    <property type="evidence" value="ECO:0007669"/>
    <property type="project" value="UniProtKB-SubCell"/>
</dbReference>
<keyword evidence="5 13" id="KW-0812">Transmembrane</keyword>
<dbReference type="CDD" id="cd00306">
    <property type="entry name" value="Peptidases_S8_S53"/>
    <property type="match status" value="1"/>
</dbReference>
<dbReference type="InterPro" id="IPR023827">
    <property type="entry name" value="Peptidase_S8_Asp-AS"/>
</dbReference>
<dbReference type="EC" id="3.4.21.62" evidence="16"/>
<dbReference type="RefSeq" id="WP_012394392.1">
    <property type="nucleotide sequence ID" value="NZ_BQLA01000142.1"/>
</dbReference>
<dbReference type="Pfam" id="PF00082">
    <property type="entry name" value="Peptidase_S8"/>
    <property type="match status" value="2"/>
</dbReference>
<dbReference type="InterPro" id="IPR015500">
    <property type="entry name" value="Peptidase_S8_subtilisin-rel"/>
</dbReference>
<evidence type="ECO:0000256" key="13">
    <source>
        <dbReference type="SAM" id="Phobius"/>
    </source>
</evidence>
<evidence type="ECO:0000259" key="15">
    <source>
        <dbReference type="Pfam" id="PF00082"/>
    </source>
</evidence>
<keyword evidence="9 13" id="KW-1133">Transmembrane helix</keyword>
<dbReference type="SUPFAM" id="SSF52743">
    <property type="entry name" value="Subtilisin-like"/>
    <property type="match status" value="1"/>
</dbReference>
<evidence type="ECO:0000256" key="3">
    <source>
        <dbReference type="ARBA" id="ARBA00022475"/>
    </source>
</evidence>
<evidence type="ECO:0000313" key="16">
    <source>
        <dbReference type="EMBL" id="RFZ32834.1"/>
    </source>
</evidence>
<evidence type="ECO:0000256" key="4">
    <source>
        <dbReference type="ARBA" id="ARBA00022670"/>
    </source>
</evidence>
<accession>A0A3E2MNK1</accession>
<evidence type="ECO:0000313" key="17">
    <source>
        <dbReference type="Proteomes" id="UP000257451"/>
    </source>
</evidence>
<gene>
    <name evidence="16" type="primary">apr_2</name>
    <name evidence="16" type="ORF">DAVIS_05353</name>
</gene>
<dbReference type="Proteomes" id="UP000257451">
    <property type="component" value="Unassembled WGS sequence"/>
</dbReference>
<keyword evidence="3" id="KW-1003">Cell membrane</keyword>
<feature type="compositionally biased region" description="Pro residues" evidence="12">
    <location>
        <begin position="195"/>
        <end position="221"/>
    </location>
</feature>
<keyword evidence="7 11" id="KW-0378">Hydrolase</keyword>
<dbReference type="PANTHER" id="PTHR42884">
    <property type="entry name" value="PROPROTEIN CONVERTASE SUBTILISIN/KEXIN-RELATED"/>
    <property type="match status" value="1"/>
</dbReference>
<keyword evidence="10 13" id="KW-0472">Membrane</keyword>
<dbReference type="GO" id="GO:0016485">
    <property type="term" value="P:protein processing"/>
    <property type="evidence" value="ECO:0007669"/>
    <property type="project" value="TreeGrafter"/>
</dbReference>
<dbReference type="GeneID" id="34343490"/>
<feature type="chain" id="PRO_5038708309" evidence="14">
    <location>
        <begin position="33"/>
        <end position="580"/>
    </location>
</feature>
<dbReference type="NCBIfam" id="TIGR03921">
    <property type="entry name" value="T7SS_mycosin"/>
    <property type="match status" value="1"/>
</dbReference>
<reference evidence="16 17" key="1">
    <citation type="journal article" date="2018" name="Sci. Rep.">
        <title>Extensive genomic diversity among Mycobacterium marinum strains revealed by whole genome sequencing.</title>
        <authorList>
            <person name="Das S."/>
            <person name="Pettersson B.M."/>
            <person name="Behra P.R."/>
            <person name="Mallick A."/>
            <person name="Cheramie M."/>
            <person name="Ramesh M."/>
            <person name="Shirreff L."/>
            <person name="DuCote T."/>
            <person name="Dasgupta S."/>
            <person name="Ennis D.G."/>
            <person name="Kirsebom L.A."/>
        </authorList>
    </citation>
    <scope>NUCLEOTIDE SEQUENCE [LARGE SCALE GENOMIC DNA]</scope>
    <source>
        <strain evidence="16 17">Davis1</strain>
    </source>
</reference>
<sequence length="580" mass="59837" precursor="true">MQRFGTVSGRLRPGRGSTATIAALLLASGALAGLPPAYAINPPTIDLGALPPDGTPGPPAPMKQNSYCTEVGVLPGTDFKLQPKYMEMLNINEAWQFGRGAGVKVAVIDTGVTPHPRFPHLIPGGDYVMGGDGLQDCDAHGTIVASMIGAAPANGALPPPAVPRRPVTIPTTEKPPPPQTVTLSPVPPQTVTVIPGPPPEEGAPQGEPGPGPVPPPAPGQPPASNHGGGTVTIPSYSGGARVTGVDHAGGPRPLDPPPPAPDAFSGIAPEVELISIRQSSQAFGLKDPYTGDEDPQTQQKIDDVETMARAIVHAANMGASVINISDVTCMSARNVIDQNALGAAVHYAAVDKNVVIVAAAGDGSKKDCKQNPIFDPLQPDDPRDWNAVTTVVTPSWFSDYVLTVGAVDTNGQPMTKMSIAGPWVSIAAPGTDVIGLSPRDDGLINAIDGPDNSLLVPAGTSFATAIVSGVVALVRAKYPELSAYQIRNRLIHTARPPARGVDNQVGYGVVDPVAALTWDVPEGPVKPPKQLSAPLELPKPPAERNMVPVWVAAGGLTGALLIGGAVFGTATLMRRSRKRR</sequence>
<dbReference type="PANTHER" id="PTHR42884:SF14">
    <property type="entry name" value="NEUROENDOCRINE CONVERTASE 1"/>
    <property type="match status" value="1"/>
</dbReference>
<dbReference type="OMA" id="NSYCTEV"/>
<dbReference type="InterPro" id="IPR023834">
    <property type="entry name" value="T7SS_pept_S8A_mycosin"/>
</dbReference>
<dbReference type="PROSITE" id="PS00136">
    <property type="entry name" value="SUBTILASE_ASP"/>
    <property type="match status" value="1"/>
</dbReference>
<evidence type="ECO:0000256" key="9">
    <source>
        <dbReference type="ARBA" id="ARBA00022989"/>
    </source>
</evidence>
<feature type="domain" description="Peptidase S8/S53" evidence="15">
    <location>
        <begin position="264"/>
        <end position="508"/>
    </location>
</feature>
<feature type="active site" description="Charge relay system" evidence="11">
    <location>
        <position position="140"/>
    </location>
</feature>
<evidence type="ECO:0000256" key="2">
    <source>
        <dbReference type="ARBA" id="ARBA00011073"/>
    </source>
</evidence>
<comment type="caution">
    <text evidence="16">The sequence shown here is derived from an EMBL/GenBank/DDBJ whole genome shotgun (WGS) entry which is preliminary data.</text>
</comment>
<feature type="signal peptide" evidence="14">
    <location>
        <begin position="1"/>
        <end position="32"/>
    </location>
</feature>
<dbReference type="InterPro" id="IPR000209">
    <property type="entry name" value="Peptidase_S8/S53_dom"/>
</dbReference>
<feature type="domain" description="Peptidase S8/S53" evidence="15">
    <location>
        <begin position="100"/>
        <end position="155"/>
    </location>
</feature>
<feature type="active site" description="Charge relay system" evidence="11">
    <location>
        <position position="461"/>
    </location>
</feature>
<feature type="transmembrane region" description="Helical" evidence="13">
    <location>
        <begin position="549"/>
        <end position="573"/>
    </location>
</feature>
<protein>
    <submittedName>
        <fullName evidence="16">Subtilisin DY</fullName>
        <ecNumber evidence="16">3.4.21.62</ecNumber>
    </submittedName>
</protein>
<dbReference type="PROSITE" id="PS51892">
    <property type="entry name" value="SUBTILASE"/>
    <property type="match status" value="1"/>
</dbReference>
<dbReference type="Gene3D" id="3.40.50.200">
    <property type="entry name" value="Peptidase S8/S53 domain"/>
    <property type="match status" value="2"/>
</dbReference>
<evidence type="ECO:0000256" key="8">
    <source>
        <dbReference type="ARBA" id="ARBA00022825"/>
    </source>
</evidence>
<proteinExistence type="inferred from homology"/>
<name>A0A3E2MNK1_MYCMR</name>
<keyword evidence="6 14" id="KW-0732">Signal</keyword>
<evidence type="ECO:0000256" key="10">
    <source>
        <dbReference type="ARBA" id="ARBA00023136"/>
    </source>
</evidence>
<evidence type="ECO:0000256" key="11">
    <source>
        <dbReference type="PROSITE-ProRule" id="PRU01240"/>
    </source>
</evidence>
<evidence type="ECO:0000256" key="5">
    <source>
        <dbReference type="ARBA" id="ARBA00022692"/>
    </source>
</evidence>
<dbReference type="GO" id="GO:0004252">
    <property type="term" value="F:serine-type endopeptidase activity"/>
    <property type="evidence" value="ECO:0007669"/>
    <property type="project" value="UniProtKB-UniRule"/>
</dbReference>
<dbReference type="AlphaFoldDB" id="A0A3E2MNK1"/>
<evidence type="ECO:0000256" key="12">
    <source>
        <dbReference type="SAM" id="MobiDB-lite"/>
    </source>
</evidence>
<comment type="similarity">
    <text evidence="2 11">Belongs to the peptidase S8 family.</text>
</comment>
<comment type="subcellular location">
    <subcellularLocation>
        <location evidence="1">Cell membrane</location>
        <topology evidence="1">Single-pass membrane protein</topology>
    </subcellularLocation>
</comment>
<keyword evidence="8 11" id="KW-0720">Serine protease</keyword>